<dbReference type="Proteomes" id="UP000019118">
    <property type="component" value="Unassembled WGS sequence"/>
</dbReference>
<name>A0AAR5QDK2_DENPD</name>
<organism evidence="4 5">
    <name type="scientific">Dendroctonus ponderosae</name>
    <name type="common">Mountain pine beetle</name>
    <dbReference type="NCBI Taxonomy" id="77166"/>
    <lineage>
        <taxon>Eukaryota</taxon>
        <taxon>Metazoa</taxon>
        <taxon>Ecdysozoa</taxon>
        <taxon>Arthropoda</taxon>
        <taxon>Hexapoda</taxon>
        <taxon>Insecta</taxon>
        <taxon>Pterygota</taxon>
        <taxon>Neoptera</taxon>
        <taxon>Endopterygota</taxon>
        <taxon>Coleoptera</taxon>
        <taxon>Polyphaga</taxon>
        <taxon>Cucujiformia</taxon>
        <taxon>Curculionidae</taxon>
        <taxon>Scolytinae</taxon>
        <taxon>Dendroctonus</taxon>
    </lineage>
</organism>
<dbReference type="EnsemblMetazoa" id="XM_019915744.1">
    <property type="protein sequence ID" value="XP_019771303.1"/>
    <property type="gene ID" value="LOC109545200"/>
</dbReference>
<feature type="signal peptide" evidence="2">
    <location>
        <begin position="1"/>
        <end position="17"/>
    </location>
</feature>
<reference evidence="4" key="2">
    <citation type="submission" date="2024-08" db="UniProtKB">
        <authorList>
            <consortium name="EnsemblMetazoa"/>
        </authorList>
    </citation>
    <scope>IDENTIFICATION</scope>
</reference>
<evidence type="ECO:0000256" key="1">
    <source>
        <dbReference type="SAM" id="MobiDB-lite"/>
    </source>
</evidence>
<dbReference type="GeneID" id="109545200"/>
<protein>
    <recommendedName>
        <fullName evidence="3">Cuticle protein CPCFC domain-containing protein</fullName>
    </recommendedName>
</protein>
<evidence type="ECO:0000259" key="3">
    <source>
        <dbReference type="Pfam" id="PF17223"/>
    </source>
</evidence>
<evidence type="ECO:0000313" key="5">
    <source>
        <dbReference type="Proteomes" id="UP000019118"/>
    </source>
</evidence>
<evidence type="ECO:0000256" key="2">
    <source>
        <dbReference type="SAM" id="SignalP"/>
    </source>
</evidence>
<feature type="domain" description="Cuticle protein CPCFC" evidence="3">
    <location>
        <begin position="35"/>
        <end position="51"/>
    </location>
</feature>
<feature type="region of interest" description="Disordered" evidence="1">
    <location>
        <begin position="65"/>
        <end position="91"/>
    </location>
</feature>
<dbReference type="InterPro" id="IPR033778">
    <property type="entry name" value="CPCFC"/>
</dbReference>
<dbReference type="AlphaFoldDB" id="A0AAR5QDK2"/>
<evidence type="ECO:0000313" key="4">
    <source>
        <dbReference type="EnsemblMetazoa" id="XP_019771303.1"/>
    </source>
</evidence>
<proteinExistence type="predicted"/>
<dbReference type="GO" id="GO:0042302">
    <property type="term" value="F:structural constituent of cuticle"/>
    <property type="evidence" value="ECO:0007669"/>
    <property type="project" value="InterPro"/>
</dbReference>
<keyword evidence="5" id="KW-1185">Reference proteome</keyword>
<feature type="domain" description="Cuticle protein CPCFC" evidence="3">
    <location>
        <begin position="200"/>
        <end position="216"/>
    </location>
</feature>
<dbReference type="KEGG" id="dpa:109545200"/>
<dbReference type="Pfam" id="PF17223">
    <property type="entry name" value="CPCFC"/>
    <property type="match status" value="2"/>
</dbReference>
<accession>A0AAR5QDK2</accession>
<feature type="region of interest" description="Disordered" evidence="1">
    <location>
        <begin position="168"/>
        <end position="198"/>
    </location>
</feature>
<reference evidence="5" key="1">
    <citation type="journal article" date="2013" name="Genome Biol.">
        <title>Draft genome of the mountain pine beetle, Dendroctonus ponderosae Hopkins, a major forest pest.</title>
        <authorList>
            <person name="Keeling C.I."/>
            <person name="Yuen M.M."/>
            <person name="Liao N.Y."/>
            <person name="Docking T.R."/>
            <person name="Chan S.K."/>
            <person name="Taylor G.A."/>
            <person name="Palmquist D.L."/>
            <person name="Jackman S.D."/>
            <person name="Nguyen A."/>
            <person name="Li M."/>
            <person name="Henderson H."/>
            <person name="Janes J.K."/>
            <person name="Zhao Y."/>
            <person name="Pandoh P."/>
            <person name="Moore R."/>
            <person name="Sperling F.A."/>
            <person name="Huber D.P."/>
            <person name="Birol I."/>
            <person name="Jones S.J."/>
            <person name="Bohlmann J."/>
        </authorList>
    </citation>
    <scope>NUCLEOTIDE SEQUENCE</scope>
</reference>
<keyword evidence="2" id="KW-0732">Signal</keyword>
<feature type="chain" id="PRO_5043580134" description="Cuticle protein CPCFC domain-containing protein" evidence="2">
    <location>
        <begin position="18"/>
        <end position="217"/>
    </location>
</feature>
<sequence>MFVKLAVFVCFAGSVLAQHQSYQGPLAGGQPASLYPAGINPQSCPNYPDCSNPLVAISQNAAPQYQQSAPQYQQPAPQYQQPAPQYQQPAPQYPQYQAPVAATPAPVSQYNPVYPQQYAPAAQSQYSSDVQQRLDRGEYIGDGDYRGEGLAEALAPGYAGQAQAAPVNQYNPAPAPQYNSAPAYQPAPQQYSAPAQPAQIPAGVNAQACPNYPFCHA</sequence>